<organism evidence="1 2">
    <name type="scientific">Rheinheimera pacifica</name>
    <dbReference type="NCBI Taxonomy" id="173990"/>
    <lineage>
        <taxon>Bacteria</taxon>
        <taxon>Pseudomonadati</taxon>
        <taxon>Pseudomonadota</taxon>
        <taxon>Gammaproteobacteria</taxon>
        <taxon>Chromatiales</taxon>
        <taxon>Chromatiaceae</taxon>
        <taxon>Rheinheimera</taxon>
    </lineage>
</organism>
<dbReference type="RefSeq" id="WP_092794770.1">
    <property type="nucleotide sequence ID" value="NZ_FNXF01000011.1"/>
</dbReference>
<evidence type="ECO:0000313" key="1">
    <source>
        <dbReference type="EMBL" id="SEI02050.1"/>
    </source>
</evidence>
<reference evidence="2" key="1">
    <citation type="submission" date="2016-10" db="EMBL/GenBank/DDBJ databases">
        <authorList>
            <person name="Varghese N."/>
            <person name="Submissions S."/>
        </authorList>
    </citation>
    <scope>NUCLEOTIDE SEQUENCE [LARGE SCALE GENOMIC DNA]</scope>
    <source>
        <strain evidence="2">DSM 17616</strain>
    </source>
</reference>
<dbReference type="Proteomes" id="UP000199371">
    <property type="component" value="Unassembled WGS sequence"/>
</dbReference>
<dbReference type="EMBL" id="FNXF01000011">
    <property type="protein sequence ID" value="SEI02050.1"/>
    <property type="molecule type" value="Genomic_DNA"/>
</dbReference>
<accession>A0A1H6MK05</accession>
<protein>
    <submittedName>
        <fullName evidence="1">RloB-like protein</fullName>
    </submittedName>
</protein>
<sequence length="223" mass="26115">MDNFSQRSSDRTRKRVQLDPSSFVIATEGMDEINYFRAIEKLIPKRFNAYYDIHVVDKSDEHHSALHHIFSDLDEHLKSIKKHFRNASRSSYIVFDHDKNFRENHIRNSQLVLRQARQKDYTTIYSNPCFDLWLILHYVDVTQRDDIPQLLSNSNNHVKQVLHSVRDGEDLVQMSRRYKTAIENAQKLIALSNCERGNYPTLALVTEVKYLISDIIEAGLLPA</sequence>
<dbReference type="AlphaFoldDB" id="A0A1H6MK05"/>
<evidence type="ECO:0000313" key="2">
    <source>
        <dbReference type="Proteomes" id="UP000199371"/>
    </source>
</evidence>
<dbReference type="InterPro" id="IPR025591">
    <property type="entry name" value="RloB"/>
</dbReference>
<dbReference type="OrthoDB" id="9796523at2"/>
<dbReference type="Pfam" id="PF13707">
    <property type="entry name" value="RloB"/>
    <property type="match status" value="1"/>
</dbReference>
<gene>
    <name evidence="1" type="ORF">SAMN05660691_02877</name>
</gene>
<keyword evidence="2" id="KW-1185">Reference proteome</keyword>
<proteinExistence type="predicted"/>
<name>A0A1H6MK05_9GAMM</name>